<gene>
    <name evidence="2" type="ORF">METZ01_LOCUS34277</name>
</gene>
<dbReference type="GO" id="GO:0009094">
    <property type="term" value="P:L-phenylalanine biosynthetic process"/>
    <property type="evidence" value="ECO:0007669"/>
    <property type="project" value="InterPro"/>
</dbReference>
<proteinExistence type="predicted"/>
<protein>
    <recommendedName>
        <fullName evidence="1">Prephenate dehydratase domain-containing protein</fullName>
    </recommendedName>
</protein>
<sequence length="79" mass="8449">MPVVADLAPPDRSTLAYLGPPGTFTEQALYTQTDLTCLDLRPSPSIPEVFRRVVAGQVDLGFAAIENSIEGSVNITQDT</sequence>
<dbReference type="PROSITE" id="PS51171">
    <property type="entry name" value="PREPHENATE_DEHYDR_3"/>
    <property type="match status" value="1"/>
</dbReference>
<dbReference type="EMBL" id="UINC01001467">
    <property type="protein sequence ID" value="SUZ81423.1"/>
    <property type="molecule type" value="Genomic_DNA"/>
</dbReference>
<dbReference type="AlphaFoldDB" id="A0A381QV54"/>
<reference evidence="2" key="1">
    <citation type="submission" date="2018-05" db="EMBL/GenBank/DDBJ databases">
        <authorList>
            <person name="Lanie J.A."/>
            <person name="Ng W.-L."/>
            <person name="Kazmierczak K.M."/>
            <person name="Andrzejewski T.M."/>
            <person name="Davidsen T.M."/>
            <person name="Wayne K.J."/>
            <person name="Tettelin H."/>
            <person name="Glass J.I."/>
            <person name="Rusch D."/>
            <person name="Podicherti R."/>
            <person name="Tsui H.-C.T."/>
            <person name="Winkler M.E."/>
        </authorList>
    </citation>
    <scope>NUCLEOTIDE SEQUENCE</scope>
</reference>
<evidence type="ECO:0000259" key="1">
    <source>
        <dbReference type="PROSITE" id="PS51171"/>
    </source>
</evidence>
<organism evidence="2">
    <name type="scientific">marine metagenome</name>
    <dbReference type="NCBI Taxonomy" id="408172"/>
    <lineage>
        <taxon>unclassified sequences</taxon>
        <taxon>metagenomes</taxon>
        <taxon>ecological metagenomes</taxon>
    </lineage>
</organism>
<accession>A0A381QV54</accession>
<feature type="non-terminal residue" evidence="2">
    <location>
        <position position="79"/>
    </location>
</feature>
<dbReference type="Pfam" id="PF00800">
    <property type="entry name" value="PDT"/>
    <property type="match status" value="1"/>
</dbReference>
<dbReference type="InterPro" id="IPR001086">
    <property type="entry name" value="Preph_deHydtase"/>
</dbReference>
<evidence type="ECO:0000313" key="2">
    <source>
        <dbReference type="EMBL" id="SUZ81423.1"/>
    </source>
</evidence>
<dbReference type="Gene3D" id="3.40.190.10">
    <property type="entry name" value="Periplasmic binding protein-like II"/>
    <property type="match status" value="1"/>
</dbReference>
<name>A0A381QV54_9ZZZZ</name>
<feature type="domain" description="Prephenate dehydratase" evidence="1">
    <location>
        <begin position="14"/>
        <end position="79"/>
    </location>
</feature>
<dbReference type="SUPFAM" id="SSF53850">
    <property type="entry name" value="Periplasmic binding protein-like II"/>
    <property type="match status" value="1"/>
</dbReference>
<dbReference type="GO" id="GO:0004664">
    <property type="term" value="F:prephenate dehydratase activity"/>
    <property type="evidence" value="ECO:0007669"/>
    <property type="project" value="InterPro"/>
</dbReference>